<accession>A0A9N7YKI6</accession>
<proteinExistence type="predicted"/>
<sequence length="101" mass="11219">MSSIFMNQYESVSDARYLPPSFILPNARKRSQLYIHRRAAFGAGDLSYEPVSSDARGHLELSNTEKEDKTLKASCSSLIAHGSVPPICNLTPYLLFIISRA</sequence>
<dbReference type="AlphaFoldDB" id="A0A9N7YKI6"/>
<reference evidence="1" key="1">
    <citation type="submission" date="2020-03" db="EMBL/GenBank/DDBJ databases">
        <authorList>
            <person name="Weist P."/>
        </authorList>
    </citation>
    <scope>NUCLEOTIDE SEQUENCE</scope>
</reference>
<keyword evidence="2" id="KW-1185">Reference proteome</keyword>
<protein>
    <submittedName>
        <fullName evidence="1">Uncharacterized protein</fullName>
    </submittedName>
</protein>
<organism evidence="1 2">
    <name type="scientific">Pleuronectes platessa</name>
    <name type="common">European plaice</name>
    <dbReference type="NCBI Taxonomy" id="8262"/>
    <lineage>
        <taxon>Eukaryota</taxon>
        <taxon>Metazoa</taxon>
        <taxon>Chordata</taxon>
        <taxon>Craniata</taxon>
        <taxon>Vertebrata</taxon>
        <taxon>Euteleostomi</taxon>
        <taxon>Actinopterygii</taxon>
        <taxon>Neopterygii</taxon>
        <taxon>Teleostei</taxon>
        <taxon>Neoteleostei</taxon>
        <taxon>Acanthomorphata</taxon>
        <taxon>Carangaria</taxon>
        <taxon>Pleuronectiformes</taxon>
        <taxon>Pleuronectoidei</taxon>
        <taxon>Pleuronectidae</taxon>
        <taxon>Pleuronectes</taxon>
    </lineage>
</organism>
<dbReference type="Proteomes" id="UP001153269">
    <property type="component" value="Unassembled WGS sequence"/>
</dbReference>
<evidence type="ECO:0000313" key="2">
    <source>
        <dbReference type="Proteomes" id="UP001153269"/>
    </source>
</evidence>
<gene>
    <name evidence="1" type="ORF">PLEPLA_LOCUS16963</name>
</gene>
<evidence type="ECO:0000313" key="1">
    <source>
        <dbReference type="EMBL" id="CAB1428988.1"/>
    </source>
</evidence>
<comment type="caution">
    <text evidence="1">The sequence shown here is derived from an EMBL/GenBank/DDBJ whole genome shotgun (WGS) entry which is preliminary data.</text>
</comment>
<name>A0A9N7YKI6_PLEPL</name>
<dbReference type="EMBL" id="CADEAL010001108">
    <property type="protein sequence ID" value="CAB1428988.1"/>
    <property type="molecule type" value="Genomic_DNA"/>
</dbReference>